<dbReference type="GO" id="GO:1990404">
    <property type="term" value="F:NAD+-protein mono-ADP-ribosyltransferase activity"/>
    <property type="evidence" value="ECO:0007669"/>
    <property type="project" value="TreeGrafter"/>
</dbReference>
<sequence length="226" mass="26349">MDYYHDRRVVQHAASQPWVRGFRLDEIDYKNETYQWIYDKMHNSISIHNGVKISKYHIVKIYQVKNSFLWSKYTARRSEIARDFPRGQLAPEIRLFHGTCHADVIVRNGFNVKYSNELSMFGKGIYFSDVSSKCNQYTFEAGGSGACKLHGNVHCTLCKRKMLVCKVTLGRNFRANMPMNGILRPPHGCHSVVAYPAQSFLKYPEYVIYNNYQAFPSYMIEYKISI</sequence>
<dbReference type="GO" id="GO:0003950">
    <property type="term" value="F:NAD+ poly-ADP-ribosyltransferase activity"/>
    <property type="evidence" value="ECO:0007669"/>
    <property type="project" value="UniProtKB-UniRule"/>
</dbReference>
<keyword evidence="1" id="KW-0808">Transferase</keyword>
<evidence type="ECO:0000259" key="2">
    <source>
        <dbReference type="PROSITE" id="PS51059"/>
    </source>
</evidence>
<dbReference type="OrthoDB" id="4772757at2759"/>
<dbReference type="Pfam" id="PF00644">
    <property type="entry name" value="PARP"/>
    <property type="match status" value="1"/>
</dbReference>
<keyword evidence="1" id="KW-0520">NAD</keyword>
<organism evidence="3 4">
    <name type="scientific">Cloeon dipterum</name>
    <dbReference type="NCBI Taxonomy" id="197152"/>
    <lineage>
        <taxon>Eukaryota</taxon>
        <taxon>Metazoa</taxon>
        <taxon>Ecdysozoa</taxon>
        <taxon>Arthropoda</taxon>
        <taxon>Hexapoda</taxon>
        <taxon>Insecta</taxon>
        <taxon>Pterygota</taxon>
        <taxon>Palaeoptera</taxon>
        <taxon>Ephemeroptera</taxon>
        <taxon>Pisciforma</taxon>
        <taxon>Baetidae</taxon>
        <taxon>Cloeon</taxon>
    </lineage>
</organism>
<dbReference type="GO" id="GO:0005634">
    <property type="term" value="C:nucleus"/>
    <property type="evidence" value="ECO:0007669"/>
    <property type="project" value="TreeGrafter"/>
</dbReference>
<dbReference type="EC" id="2.4.2.-" evidence="1"/>
<dbReference type="InterPro" id="IPR012317">
    <property type="entry name" value="Poly(ADP-ribose)pol_cat_dom"/>
</dbReference>
<dbReference type="Proteomes" id="UP000494165">
    <property type="component" value="Unassembled WGS sequence"/>
</dbReference>
<dbReference type="PANTHER" id="PTHR45740">
    <property type="entry name" value="POLY [ADP-RIBOSE] POLYMERASE"/>
    <property type="match status" value="1"/>
</dbReference>
<accession>A0A8S1C6P1</accession>
<feature type="domain" description="PARP catalytic" evidence="2">
    <location>
        <begin position="7"/>
        <end position="226"/>
    </location>
</feature>
<protein>
    <recommendedName>
        <fullName evidence="1">Poly [ADP-ribose] polymerase</fullName>
        <shortName evidence="1">PARP</shortName>
        <ecNumber evidence="1">2.4.2.-</ecNumber>
    </recommendedName>
</protein>
<dbReference type="EMBL" id="CADEPI010000010">
    <property type="protein sequence ID" value="CAB3362847.1"/>
    <property type="molecule type" value="Genomic_DNA"/>
</dbReference>
<gene>
    <name evidence="3" type="ORF">CLODIP_2_CD15420</name>
</gene>
<evidence type="ECO:0000313" key="4">
    <source>
        <dbReference type="Proteomes" id="UP000494165"/>
    </source>
</evidence>
<dbReference type="InterPro" id="IPR051712">
    <property type="entry name" value="ARTD-AVP"/>
</dbReference>
<proteinExistence type="predicted"/>
<keyword evidence="1" id="KW-0328">Glycosyltransferase</keyword>
<keyword evidence="4" id="KW-1185">Reference proteome</keyword>
<evidence type="ECO:0000313" key="3">
    <source>
        <dbReference type="EMBL" id="CAB3362847.1"/>
    </source>
</evidence>
<dbReference type="PROSITE" id="PS51059">
    <property type="entry name" value="PARP_CATALYTIC"/>
    <property type="match status" value="1"/>
</dbReference>
<comment type="caution">
    <text evidence="3">The sequence shown here is derived from an EMBL/GenBank/DDBJ whole genome shotgun (WGS) entry which is preliminary data.</text>
</comment>
<reference evidence="3 4" key="1">
    <citation type="submission" date="2020-04" db="EMBL/GenBank/DDBJ databases">
        <authorList>
            <person name="Alioto T."/>
            <person name="Alioto T."/>
            <person name="Gomez Garrido J."/>
        </authorList>
    </citation>
    <scope>NUCLEOTIDE SEQUENCE [LARGE SCALE GENOMIC DNA]</scope>
</reference>
<evidence type="ECO:0000256" key="1">
    <source>
        <dbReference type="RuleBase" id="RU362114"/>
    </source>
</evidence>
<dbReference type="SUPFAM" id="SSF56399">
    <property type="entry name" value="ADP-ribosylation"/>
    <property type="match status" value="1"/>
</dbReference>
<dbReference type="Gene3D" id="3.90.228.10">
    <property type="match status" value="1"/>
</dbReference>
<name>A0A8S1C6P1_9INSE</name>
<dbReference type="PANTHER" id="PTHR45740:SF17">
    <property type="entry name" value="POLY [ADP-RIBOSE] POLYMERASE TANKYRASE-2-LIKE"/>
    <property type="match status" value="1"/>
</dbReference>
<dbReference type="AlphaFoldDB" id="A0A8S1C6P1"/>